<organism evidence="2 3">
    <name type="scientific">Novipirellula rosea</name>
    <dbReference type="NCBI Taxonomy" id="1031540"/>
    <lineage>
        <taxon>Bacteria</taxon>
        <taxon>Pseudomonadati</taxon>
        <taxon>Planctomycetota</taxon>
        <taxon>Planctomycetia</taxon>
        <taxon>Pirellulales</taxon>
        <taxon>Pirellulaceae</taxon>
        <taxon>Novipirellula</taxon>
    </lineage>
</organism>
<sequence>MIWICVVRCRMVTSTYGCIQQTAVYRLFGYLPPFPSFFSMVIIMKQLTNLLRQVPVALLLTLVIVSFAGCGSSGNTVVESNEGAMTEQELEDYEQQINQQEQNYQDRYR</sequence>
<gene>
    <name evidence="2" type="ORF">GCM10023156_64440</name>
</gene>
<proteinExistence type="predicted"/>
<keyword evidence="1" id="KW-0812">Transmembrane</keyword>
<reference evidence="3" key="1">
    <citation type="journal article" date="2019" name="Int. J. Syst. Evol. Microbiol.">
        <title>The Global Catalogue of Microorganisms (GCM) 10K type strain sequencing project: providing services to taxonomists for standard genome sequencing and annotation.</title>
        <authorList>
            <consortium name="The Broad Institute Genomics Platform"/>
            <consortium name="The Broad Institute Genome Sequencing Center for Infectious Disease"/>
            <person name="Wu L."/>
            <person name="Ma J."/>
        </authorList>
    </citation>
    <scope>NUCLEOTIDE SEQUENCE [LARGE SCALE GENOMIC DNA]</scope>
    <source>
        <strain evidence="3">JCM 17759</strain>
    </source>
</reference>
<dbReference type="Proteomes" id="UP001500840">
    <property type="component" value="Unassembled WGS sequence"/>
</dbReference>
<keyword evidence="1" id="KW-0472">Membrane</keyword>
<evidence type="ECO:0000313" key="2">
    <source>
        <dbReference type="EMBL" id="GAA4470739.1"/>
    </source>
</evidence>
<keyword evidence="3" id="KW-1185">Reference proteome</keyword>
<comment type="caution">
    <text evidence="2">The sequence shown here is derived from an EMBL/GenBank/DDBJ whole genome shotgun (WGS) entry which is preliminary data.</text>
</comment>
<keyword evidence="1" id="KW-1133">Transmembrane helix</keyword>
<evidence type="ECO:0008006" key="4">
    <source>
        <dbReference type="Google" id="ProtNLM"/>
    </source>
</evidence>
<accession>A0ABP8NTB2</accession>
<name>A0ABP8NTB2_9BACT</name>
<dbReference type="EMBL" id="BAABGA010000114">
    <property type="protein sequence ID" value="GAA4470739.1"/>
    <property type="molecule type" value="Genomic_DNA"/>
</dbReference>
<evidence type="ECO:0000256" key="1">
    <source>
        <dbReference type="SAM" id="Phobius"/>
    </source>
</evidence>
<feature type="transmembrane region" description="Helical" evidence="1">
    <location>
        <begin position="23"/>
        <end position="44"/>
    </location>
</feature>
<feature type="transmembrane region" description="Helical" evidence="1">
    <location>
        <begin position="56"/>
        <end position="78"/>
    </location>
</feature>
<evidence type="ECO:0000313" key="3">
    <source>
        <dbReference type="Proteomes" id="UP001500840"/>
    </source>
</evidence>
<protein>
    <recommendedName>
        <fullName evidence="4">Secreted protein</fullName>
    </recommendedName>
</protein>